<keyword evidence="6 19" id="KW-0812">Transmembrane</keyword>
<dbReference type="KEGG" id="shi:Shel_10350"/>
<keyword evidence="7 17" id="KW-0547">Nucleotide-binding</keyword>
<evidence type="ECO:0000256" key="3">
    <source>
        <dbReference type="ARBA" id="ARBA00022475"/>
    </source>
</evidence>
<feature type="transmembrane region" description="Helical" evidence="19">
    <location>
        <begin position="38"/>
        <end position="56"/>
    </location>
</feature>
<keyword evidence="14" id="KW-1208">Phospholipid metabolism</keyword>
<accession>C7N585</accession>
<feature type="binding site" evidence="16">
    <location>
        <position position="76"/>
    </location>
    <ligand>
        <name>substrate</name>
    </ligand>
</feature>
<evidence type="ECO:0000256" key="13">
    <source>
        <dbReference type="ARBA" id="ARBA00023209"/>
    </source>
</evidence>
<keyword evidence="3" id="KW-1003">Cell membrane</keyword>
<dbReference type="STRING" id="471855.Shel_10350"/>
<feature type="binding site" evidence="17">
    <location>
        <position position="35"/>
    </location>
    <ligand>
        <name>ATP</name>
        <dbReference type="ChEBI" id="CHEBI:30616"/>
    </ligand>
</feature>
<evidence type="ECO:0000256" key="8">
    <source>
        <dbReference type="ARBA" id="ARBA00022777"/>
    </source>
</evidence>
<evidence type="ECO:0000313" key="21">
    <source>
        <dbReference type="Proteomes" id="UP000002026"/>
    </source>
</evidence>
<feature type="binding site" evidence="17">
    <location>
        <position position="83"/>
    </location>
    <ligand>
        <name>ATP</name>
        <dbReference type="ChEBI" id="CHEBI:30616"/>
    </ligand>
</feature>
<keyword evidence="21" id="KW-1185">Reference proteome</keyword>
<protein>
    <submittedName>
        <fullName evidence="20">Diacylglycerol kinase</fullName>
    </submittedName>
</protein>
<evidence type="ECO:0000256" key="7">
    <source>
        <dbReference type="ARBA" id="ARBA00022741"/>
    </source>
</evidence>
<gene>
    <name evidence="20" type="ordered locus">Shel_10350</name>
</gene>
<name>C7N585_SLAHD</name>
<evidence type="ECO:0000256" key="1">
    <source>
        <dbReference type="ARBA" id="ARBA00004651"/>
    </source>
</evidence>
<comment type="cofactor">
    <cofactor evidence="18">
        <name>Mg(2+)</name>
        <dbReference type="ChEBI" id="CHEBI:18420"/>
    </cofactor>
    <text evidence="18">Mn(2+), Zn(2+), Cd(2+) and Co(2+) support activity to lesser extents.</text>
</comment>
<feature type="binding site" evidence="17">
    <location>
        <position position="24"/>
    </location>
    <ligand>
        <name>ATP</name>
        <dbReference type="ChEBI" id="CHEBI:30616"/>
    </ligand>
</feature>
<feature type="binding site" evidence="17">
    <location>
        <begin position="101"/>
        <end position="102"/>
    </location>
    <ligand>
        <name>ATP</name>
        <dbReference type="ChEBI" id="CHEBI:30616"/>
    </ligand>
</feature>
<sequence>MVDQVEHEGRQLKSNNNLLKSFGYAFAGLKVAAQERNFKIDLAFAVFALVVCGVLRVDAHGWLAVILCIGAVLSLECVNTAIEAAVDLASPDIHPLAKRAKDCGAAAPLIAAMISVVVGLFVWIPALIELLQG</sequence>
<dbReference type="HOGENOM" id="CLU_112343_2_0_11"/>
<dbReference type="GO" id="GO:0005886">
    <property type="term" value="C:plasma membrane"/>
    <property type="evidence" value="ECO:0007669"/>
    <property type="project" value="UniProtKB-SubCell"/>
</dbReference>
<dbReference type="GO" id="GO:0005524">
    <property type="term" value="F:ATP binding"/>
    <property type="evidence" value="ECO:0007669"/>
    <property type="project" value="UniProtKB-KW"/>
</dbReference>
<dbReference type="Gene3D" id="1.10.287.3610">
    <property type="match status" value="1"/>
</dbReference>
<evidence type="ECO:0000256" key="15">
    <source>
        <dbReference type="PIRSR" id="PIRSR600829-1"/>
    </source>
</evidence>
<keyword evidence="13" id="KW-0594">Phospholipid biosynthesis</keyword>
<evidence type="ECO:0000256" key="4">
    <source>
        <dbReference type="ARBA" id="ARBA00022516"/>
    </source>
</evidence>
<dbReference type="GO" id="GO:0008654">
    <property type="term" value="P:phospholipid biosynthetic process"/>
    <property type="evidence" value="ECO:0007669"/>
    <property type="project" value="UniProtKB-KW"/>
</dbReference>
<evidence type="ECO:0000256" key="5">
    <source>
        <dbReference type="ARBA" id="ARBA00022679"/>
    </source>
</evidence>
<keyword evidence="4" id="KW-0444">Lipid biosynthesis</keyword>
<feature type="transmembrane region" description="Helical" evidence="19">
    <location>
        <begin position="103"/>
        <end position="128"/>
    </location>
</feature>
<evidence type="ECO:0000256" key="17">
    <source>
        <dbReference type="PIRSR" id="PIRSR600829-3"/>
    </source>
</evidence>
<evidence type="ECO:0000256" key="14">
    <source>
        <dbReference type="ARBA" id="ARBA00023264"/>
    </source>
</evidence>
<keyword evidence="8 20" id="KW-0418">Kinase</keyword>
<evidence type="ECO:0000256" key="12">
    <source>
        <dbReference type="ARBA" id="ARBA00023136"/>
    </source>
</evidence>
<dbReference type="EMBL" id="CP001684">
    <property type="protein sequence ID" value="ACV22070.1"/>
    <property type="molecule type" value="Genomic_DNA"/>
</dbReference>
<dbReference type="RefSeq" id="WP_012798174.1">
    <property type="nucleotide sequence ID" value="NC_013165.1"/>
</dbReference>
<dbReference type="InterPro" id="IPR033717">
    <property type="entry name" value="UDPK"/>
</dbReference>
<keyword evidence="18" id="KW-0460">Magnesium</keyword>
<evidence type="ECO:0000256" key="6">
    <source>
        <dbReference type="ARBA" id="ARBA00022692"/>
    </source>
</evidence>
<comment type="subcellular location">
    <subcellularLocation>
        <location evidence="1">Cell membrane</location>
        <topology evidence="1">Multi-pass membrane protein</topology>
    </subcellularLocation>
</comment>
<keyword evidence="5" id="KW-0808">Transferase</keyword>
<dbReference type="eggNOG" id="COG0818">
    <property type="taxonomic scope" value="Bacteria"/>
</dbReference>
<keyword evidence="11" id="KW-0443">Lipid metabolism</keyword>
<dbReference type="GO" id="GO:0016301">
    <property type="term" value="F:kinase activity"/>
    <property type="evidence" value="ECO:0007669"/>
    <property type="project" value="UniProtKB-KW"/>
</dbReference>
<keyword evidence="18" id="KW-0479">Metal-binding</keyword>
<dbReference type="PANTHER" id="PTHR34299">
    <property type="entry name" value="DIACYLGLYCEROL KINASE"/>
    <property type="match status" value="1"/>
</dbReference>
<dbReference type="GO" id="GO:0046872">
    <property type="term" value="F:metal ion binding"/>
    <property type="evidence" value="ECO:0007669"/>
    <property type="project" value="UniProtKB-KW"/>
</dbReference>
<evidence type="ECO:0000256" key="9">
    <source>
        <dbReference type="ARBA" id="ARBA00022840"/>
    </source>
</evidence>
<keyword evidence="9 17" id="KW-0067">ATP-binding</keyword>
<evidence type="ECO:0000256" key="2">
    <source>
        <dbReference type="ARBA" id="ARBA00005967"/>
    </source>
</evidence>
<dbReference type="PROSITE" id="PS01069">
    <property type="entry name" value="DAGK_PROKAR"/>
    <property type="match status" value="1"/>
</dbReference>
<organism evidence="20 21">
    <name type="scientific">Slackia heliotrinireducens (strain ATCC 29202 / DSM 20476 / NCTC 11029 / RHS 1)</name>
    <name type="common">Peptococcus heliotrinreducens</name>
    <dbReference type="NCBI Taxonomy" id="471855"/>
    <lineage>
        <taxon>Bacteria</taxon>
        <taxon>Bacillati</taxon>
        <taxon>Actinomycetota</taxon>
        <taxon>Coriobacteriia</taxon>
        <taxon>Eggerthellales</taxon>
        <taxon>Eggerthellaceae</taxon>
        <taxon>Slackia</taxon>
    </lineage>
</organism>
<feature type="transmembrane region" description="Helical" evidence="19">
    <location>
        <begin position="62"/>
        <end position="82"/>
    </location>
</feature>
<keyword evidence="10 19" id="KW-1133">Transmembrane helix</keyword>
<feature type="binding site" evidence="18">
    <location>
        <position position="83"/>
    </location>
    <ligand>
        <name>a divalent metal cation</name>
        <dbReference type="ChEBI" id="CHEBI:60240"/>
    </ligand>
</feature>
<evidence type="ECO:0000256" key="16">
    <source>
        <dbReference type="PIRSR" id="PIRSR600829-2"/>
    </source>
</evidence>
<dbReference type="CDD" id="cd14265">
    <property type="entry name" value="UDPK_IM_like"/>
    <property type="match status" value="1"/>
</dbReference>
<dbReference type="PANTHER" id="PTHR34299:SF1">
    <property type="entry name" value="DIACYLGLYCEROL KINASE"/>
    <property type="match status" value="1"/>
</dbReference>
<dbReference type="Proteomes" id="UP000002026">
    <property type="component" value="Chromosome"/>
</dbReference>
<proteinExistence type="inferred from homology"/>
<dbReference type="Pfam" id="PF01219">
    <property type="entry name" value="DAGK_prokar"/>
    <property type="match status" value="1"/>
</dbReference>
<dbReference type="InterPro" id="IPR036945">
    <property type="entry name" value="DAGK_sf"/>
</dbReference>
<dbReference type="AlphaFoldDB" id="C7N585"/>
<evidence type="ECO:0000313" key="20">
    <source>
        <dbReference type="EMBL" id="ACV22070.1"/>
    </source>
</evidence>
<evidence type="ECO:0000256" key="11">
    <source>
        <dbReference type="ARBA" id="ARBA00023098"/>
    </source>
</evidence>
<evidence type="ECO:0000256" key="19">
    <source>
        <dbReference type="SAM" id="Phobius"/>
    </source>
</evidence>
<reference evidence="20 21" key="1">
    <citation type="journal article" date="2009" name="Stand. Genomic Sci.">
        <title>Complete genome sequence of Slackia heliotrinireducens type strain (RHS 1).</title>
        <authorList>
            <person name="Pukall R."/>
            <person name="Lapidus A."/>
            <person name="Nolan M."/>
            <person name="Copeland A."/>
            <person name="Glavina Del Rio T."/>
            <person name="Lucas S."/>
            <person name="Chen F."/>
            <person name="Tice H."/>
            <person name="Cheng J.F."/>
            <person name="Chertkov O."/>
            <person name="Bruce D."/>
            <person name="Goodwin L."/>
            <person name="Kuske C."/>
            <person name="Brettin T."/>
            <person name="Detter J.C."/>
            <person name="Han C."/>
            <person name="Pitluck S."/>
            <person name="Pati A."/>
            <person name="Mavrommatis K."/>
            <person name="Ivanova N."/>
            <person name="Ovchinnikova G."/>
            <person name="Chen A."/>
            <person name="Palaniappan K."/>
            <person name="Schneider S."/>
            <person name="Rohde M."/>
            <person name="Chain P."/>
            <person name="D'haeseleer P."/>
            <person name="Goker M."/>
            <person name="Bristow J."/>
            <person name="Eisen J.A."/>
            <person name="Markowitz V."/>
            <person name="Kyrpides N.C."/>
            <person name="Klenk H.P."/>
            <person name="Hugenholtz P."/>
        </authorList>
    </citation>
    <scope>NUCLEOTIDE SEQUENCE [LARGE SCALE GENOMIC DNA]</scope>
    <source>
        <strain evidence="21">ATCC 29202 / DSM 20476 / NCTC 11029 / RHS 1</strain>
    </source>
</reference>
<evidence type="ECO:0000256" key="18">
    <source>
        <dbReference type="PIRSR" id="PIRSR600829-4"/>
    </source>
</evidence>
<evidence type="ECO:0000256" key="10">
    <source>
        <dbReference type="ARBA" id="ARBA00022989"/>
    </source>
</evidence>
<comment type="similarity">
    <text evidence="2">Belongs to the bacterial diacylglycerol kinase family.</text>
</comment>
<feature type="active site" description="Proton acceptor" evidence="15">
    <location>
        <position position="76"/>
    </location>
</feature>
<feature type="binding site" evidence="18">
    <location>
        <position position="35"/>
    </location>
    <ligand>
        <name>a divalent metal cation</name>
        <dbReference type="ChEBI" id="CHEBI:60240"/>
    </ligand>
</feature>
<dbReference type="InterPro" id="IPR000829">
    <property type="entry name" value="DAGK"/>
</dbReference>
<keyword evidence="12 19" id="KW-0472">Membrane</keyword>